<evidence type="ECO:0000313" key="4">
    <source>
        <dbReference type="Proteomes" id="UP001596528"/>
    </source>
</evidence>
<feature type="domain" description="Cytochrome c assembly protein" evidence="2">
    <location>
        <begin position="68"/>
        <end position="264"/>
    </location>
</feature>
<proteinExistence type="predicted"/>
<evidence type="ECO:0000313" key="3">
    <source>
        <dbReference type="EMBL" id="MFC7750568.1"/>
    </source>
</evidence>
<dbReference type="RefSeq" id="WP_138790075.1">
    <property type="nucleotide sequence ID" value="NZ_JBHTGQ010000024.1"/>
</dbReference>
<dbReference type="PANTHER" id="PTHR38034:SF1">
    <property type="entry name" value="INNER MEMBRANE PROTEIN YPJD"/>
    <property type="match status" value="1"/>
</dbReference>
<name>A0ABW2V8D1_9BACL</name>
<sequence length="273" mass="30657">MTRWWLYDLILYAYALSLLFHFADVAGDRRGAKNMGLGLLVFVWLLQTLFFVHRLWQIGIGPIFSWFETIFMLSWLLVSISLTMRLQKQRSVLLLGLNMIAFTLLAAGRFASGDGAAASQGFGSYGWLLAVHIAVALGSYASFTVSAIASVLYIYLFRRLKDKRWSSFLKRLPGLEQVERLNSRSTAAGVGLLACSLAIGMAGLVGEGQAGSSLDWKTVLSLALLAGYGWQFVQRRRRVWSGLRLAVWNVSMYAMLGLNFIVSNRLSDWHRWQ</sequence>
<comment type="caution">
    <text evidence="3">The sequence shown here is derived from an EMBL/GenBank/DDBJ whole genome shotgun (WGS) entry which is preliminary data.</text>
</comment>
<keyword evidence="1" id="KW-0812">Transmembrane</keyword>
<feature type="transmembrane region" description="Helical" evidence="1">
    <location>
        <begin position="186"/>
        <end position="204"/>
    </location>
</feature>
<reference evidence="4" key="1">
    <citation type="journal article" date="2019" name="Int. J. Syst. Evol. Microbiol.">
        <title>The Global Catalogue of Microorganisms (GCM) 10K type strain sequencing project: providing services to taxonomists for standard genome sequencing and annotation.</title>
        <authorList>
            <consortium name="The Broad Institute Genomics Platform"/>
            <consortium name="The Broad Institute Genome Sequencing Center for Infectious Disease"/>
            <person name="Wu L."/>
            <person name="Ma J."/>
        </authorList>
    </citation>
    <scope>NUCLEOTIDE SEQUENCE [LARGE SCALE GENOMIC DNA]</scope>
    <source>
        <strain evidence="4">JCM 18657</strain>
    </source>
</reference>
<evidence type="ECO:0000256" key="1">
    <source>
        <dbReference type="SAM" id="Phobius"/>
    </source>
</evidence>
<feature type="transmembrane region" description="Helical" evidence="1">
    <location>
        <begin position="6"/>
        <end position="23"/>
    </location>
</feature>
<gene>
    <name evidence="3" type="ORF">ACFQWB_11595</name>
</gene>
<dbReference type="Pfam" id="PF01578">
    <property type="entry name" value="Cytochrom_C_asm"/>
    <property type="match status" value="1"/>
</dbReference>
<evidence type="ECO:0000259" key="2">
    <source>
        <dbReference type="Pfam" id="PF01578"/>
    </source>
</evidence>
<dbReference type="EMBL" id="JBHTGQ010000024">
    <property type="protein sequence ID" value="MFC7750568.1"/>
    <property type="molecule type" value="Genomic_DNA"/>
</dbReference>
<keyword evidence="1" id="KW-1133">Transmembrane helix</keyword>
<feature type="transmembrane region" description="Helical" evidence="1">
    <location>
        <begin position="216"/>
        <end position="233"/>
    </location>
</feature>
<keyword evidence="1" id="KW-0472">Membrane</keyword>
<organism evidence="3 4">
    <name type="scientific">Paenibacillus thermoaerophilus</name>
    <dbReference type="NCBI Taxonomy" id="1215385"/>
    <lineage>
        <taxon>Bacteria</taxon>
        <taxon>Bacillati</taxon>
        <taxon>Bacillota</taxon>
        <taxon>Bacilli</taxon>
        <taxon>Bacillales</taxon>
        <taxon>Paenibacillaceae</taxon>
        <taxon>Paenibacillus</taxon>
    </lineage>
</organism>
<accession>A0ABW2V8D1</accession>
<dbReference type="Proteomes" id="UP001596528">
    <property type="component" value="Unassembled WGS sequence"/>
</dbReference>
<feature type="transmembrane region" description="Helical" evidence="1">
    <location>
        <begin position="131"/>
        <end position="156"/>
    </location>
</feature>
<feature type="transmembrane region" description="Helical" evidence="1">
    <location>
        <begin position="35"/>
        <end position="52"/>
    </location>
</feature>
<dbReference type="InterPro" id="IPR052372">
    <property type="entry name" value="YpjD/HemX"/>
</dbReference>
<keyword evidence="4" id="KW-1185">Reference proteome</keyword>
<feature type="transmembrane region" description="Helical" evidence="1">
    <location>
        <begin position="92"/>
        <end position="111"/>
    </location>
</feature>
<dbReference type="InterPro" id="IPR002541">
    <property type="entry name" value="Cyt_c_assembly"/>
</dbReference>
<dbReference type="PANTHER" id="PTHR38034">
    <property type="entry name" value="INNER MEMBRANE PROTEIN YPJD"/>
    <property type="match status" value="1"/>
</dbReference>
<feature type="transmembrane region" description="Helical" evidence="1">
    <location>
        <begin position="245"/>
        <end position="262"/>
    </location>
</feature>
<protein>
    <submittedName>
        <fullName evidence="3">Inner membrane protein YpjD</fullName>
    </submittedName>
</protein>
<feature type="transmembrane region" description="Helical" evidence="1">
    <location>
        <begin position="58"/>
        <end position="80"/>
    </location>
</feature>